<accession>X7FBH5</accession>
<dbReference type="PATRIC" id="fig|1449351.3.peg.682"/>
<evidence type="ECO:0000256" key="4">
    <source>
        <dbReference type="SAM" id="SignalP"/>
    </source>
</evidence>
<dbReference type="GO" id="GO:0042597">
    <property type="term" value="C:periplasmic space"/>
    <property type="evidence" value="ECO:0007669"/>
    <property type="project" value="UniProtKB-SubCell"/>
</dbReference>
<dbReference type="RefSeq" id="WP_043766611.1">
    <property type="nucleotide sequence ID" value="NZ_JAME01000004.1"/>
</dbReference>
<gene>
    <name evidence="5" type="ORF">RISW2_15620</name>
</gene>
<dbReference type="InterPro" id="IPR018389">
    <property type="entry name" value="DctP_fam"/>
</dbReference>
<dbReference type="AlphaFoldDB" id="X7FBH5"/>
<evidence type="ECO:0000256" key="2">
    <source>
        <dbReference type="ARBA" id="ARBA00022729"/>
    </source>
</evidence>
<dbReference type="NCBIfam" id="NF037995">
    <property type="entry name" value="TRAP_S1"/>
    <property type="match status" value="1"/>
</dbReference>
<evidence type="ECO:0000256" key="1">
    <source>
        <dbReference type="ARBA" id="ARBA00004418"/>
    </source>
</evidence>
<dbReference type="PANTHER" id="PTHR33376">
    <property type="match status" value="1"/>
</dbReference>
<dbReference type="InterPro" id="IPR038404">
    <property type="entry name" value="TRAP_DctP_sf"/>
</dbReference>
<comment type="subcellular location">
    <subcellularLocation>
        <location evidence="1">Periplasm</location>
    </subcellularLocation>
</comment>
<dbReference type="OrthoDB" id="6139617at2"/>
<sequence>MKTIRTIAGAALAVTLALPASAQEVIRAVTAFPSQLAFSQSFLGFVDLVNERGEGVVRIDYIGGPEAIPQNQQLDAAARGVVDMHYGPASFHLGTMPEADAWVGSTVTSMEARENGGFAIMQEAFADRLGVELLAHIDSGIQFHIYTVDEPGRAEDGTLALDGARLRSQPIYKSFFETLGAVPISVPVPDVYTGLERNTFDGAGWPIVAIQDLSWDKFLKYRVDPGFFQTDLAVVMNPAKWEGLSAEAQEILTQAAADYEQISYDNFQKVIADTDAKVQDEGMTVITLEGAAREAFLDAAYDSAWSRMEAAGTDRYDALRDAYYDR</sequence>
<keyword evidence="2 4" id="KW-0732">Signal</keyword>
<dbReference type="EMBL" id="JAME01000004">
    <property type="protein sequence ID" value="ETX30262.1"/>
    <property type="molecule type" value="Genomic_DNA"/>
</dbReference>
<keyword evidence="6" id="KW-1185">Reference proteome</keyword>
<dbReference type="STRING" id="1449351.RISW2_15620"/>
<organism evidence="5 6">
    <name type="scientific">Roseivivax isoporae LMG 25204</name>
    <dbReference type="NCBI Taxonomy" id="1449351"/>
    <lineage>
        <taxon>Bacteria</taxon>
        <taxon>Pseudomonadati</taxon>
        <taxon>Pseudomonadota</taxon>
        <taxon>Alphaproteobacteria</taxon>
        <taxon>Rhodobacterales</taxon>
        <taxon>Roseobacteraceae</taxon>
        <taxon>Roseivivax</taxon>
    </lineage>
</organism>
<evidence type="ECO:0000256" key="3">
    <source>
        <dbReference type="ARBA" id="ARBA00022764"/>
    </source>
</evidence>
<dbReference type="PANTHER" id="PTHR33376:SF5">
    <property type="entry name" value="EXTRACYTOPLASMIC SOLUTE RECEPTOR PROTEIN"/>
    <property type="match status" value="1"/>
</dbReference>
<feature type="signal peptide" evidence="4">
    <location>
        <begin position="1"/>
        <end position="22"/>
    </location>
</feature>
<evidence type="ECO:0000313" key="5">
    <source>
        <dbReference type="EMBL" id="ETX30262.1"/>
    </source>
</evidence>
<keyword evidence="3" id="KW-0574">Periplasm</keyword>
<dbReference type="Gene3D" id="3.40.190.170">
    <property type="entry name" value="Bacterial extracellular solute-binding protein, family 7"/>
    <property type="match status" value="1"/>
</dbReference>
<dbReference type="Pfam" id="PF03480">
    <property type="entry name" value="DctP"/>
    <property type="match status" value="1"/>
</dbReference>
<dbReference type="eggNOG" id="COG1638">
    <property type="taxonomic scope" value="Bacteria"/>
</dbReference>
<name>X7FBH5_9RHOB</name>
<protein>
    <submittedName>
        <fullName evidence="5">C4-dicarboxylate ABC transporter substrate-binding protein</fullName>
    </submittedName>
</protein>
<proteinExistence type="predicted"/>
<comment type="caution">
    <text evidence="5">The sequence shown here is derived from an EMBL/GenBank/DDBJ whole genome shotgun (WGS) entry which is preliminary data.</text>
</comment>
<dbReference type="Proteomes" id="UP000023430">
    <property type="component" value="Unassembled WGS sequence"/>
</dbReference>
<dbReference type="GO" id="GO:0055085">
    <property type="term" value="P:transmembrane transport"/>
    <property type="evidence" value="ECO:0007669"/>
    <property type="project" value="InterPro"/>
</dbReference>
<feature type="chain" id="PRO_5004978325" evidence="4">
    <location>
        <begin position="23"/>
        <end position="326"/>
    </location>
</feature>
<evidence type="ECO:0000313" key="6">
    <source>
        <dbReference type="Proteomes" id="UP000023430"/>
    </source>
</evidence>
<reference evidence="5 6" key="1">
    <citation type="submission" date="2014-01" db="EMBL/GenBank/DDBJ databases">
        <title>Roseivivax isoporae LMG 25204 Genome Sequencing.</title>
        <authorList>
            <person name="Lai Q."/>
            <person name="Li G."/>
            <person name="Shao Z."/>
        </authorList>
    </citation>
    <scope>NUCLEOTIDE SEQUENCE [LARGE SCALE GENOMIC DNA]</scope>
    <source>
        <strain evidence="5 6">LMG 25204</strain>
    </source>
</reference>